<dbReference type="EMBL" id="JAAGXA010000002">
    <property type="protein sequence ID" value="NEN77585.1"/>
    <property type="molecule type" value="Genomic_DNA"/>
</dbReference>
<feature type="transmembrane region" description="Helical" evidence="1">
    <location>
        <begin position="67"/>
        <end position="93"/>
    </location>
</feature>
<keyword evidence="1" id="KW-0472">Membrane</keyword>
<dbReference type="InterPro" id="IPR046253">
    <property type="entry name" value="DUF6286"/>
</dbReference>
<sequence>MSTTGSLPTPVKAAPRSLPASGIVAVLLALALVALAVVAGHDLAARQGWTTGQDSWLTPAVESLDGLTASVAVLVGAGVLGLLGLVLVVLSFVPARTSHVRSAARVDGAALDLWVSPAAVAAVARNAADRAPGVVAAETVRVSRRRIRIAVTTQRDAGPVREAATTAARQAVGSLSNARIDVVTKELPR</sequence>
<reference evidence="3 4" key="1">
    <citation type="journal article" date="2014" name="Int. J. Syst. Evol. Microbiol.">
        <title>Nocardioides zeae sp. nov., isolated from the stem of Zea mays.</title>
        <authorList>
            <person name="Glaeser S.P."/>
            <person name="McInroy J.A."/>
            <person name="Busse H.J."/>
            <person name="Kampfer P."/>
        </authorList>
    </citation>
    <scope>NUCLEOTIDE SEQUENCE [LARGE SCALE GENOMIC DNA]</scope>
    <source>
        <strain evidence="3 4">JCM 30728</strain>
    </source>
</reference>
<dbReference type="Pfam" id="PF19803">
    <property type="entry name" value="DUF6286"/>
    <property type="match status" value="1"/>
</dbReference>
<feature type="transmembrane region" description="Helical" evidence="1">
    <location>
        <begin position="20"/>
        <end position="39"/>
    </location>
</feature>
<comment type="caution">
    <text evidence="3">The sequence shown here is derived from an EMBL/GenBank/DDBJ whole genome shotgun (WGS) entry which is preliminary data.</text>
</comment>
<name>A0A6P0HIX8_9ACTN</name>
<gene>
    <name evidence="3" type="ORF">G3T38_04765</name>
</gene>
<dbReference type="AlphaFoldDB" id="A0A6P0HIX8"/>
<dbReference type="Proteomes" id="UP000468687">
    <property type="component" value="Unassembled WGS sequence"/>
</dbReference>
<keyword evidence="4" id="KW-1185">Reference proteome</keyword>
<dbReference type="RefSeq" id="WP_163770920.1">
    <property type="nucleotide sequence ID" value="NZ_JAAGXA010000002.1"/>
</dbReference>
<evidence type="ECO:0000259" key="2">
    <source>
        <dbReference type="Pfam" id="PF19803"/>
    </source>
</evidence>
<evidence type="ECO:0000256" key="1">
    <source>
        <dbReference type="SAM" id="Phobius"/>
    </source>
</evidence>
<feature type="domain" description="DUF6286" evidence="2">
    <location>
        <begin position="82"/>
        <end position="180"/>
    </location>
</feature>
<protein>
    <recommendedName>
        <fullName evidence="2">DUF6286 domain-containing protein</fullName>
    </recommendedName>
</protein>
<evidence type="ECO:0000313" key="3">
    <source>
        <dbReference type="EMBL" id="NEN77585.1"/>
    </source>
</evidence>
<keyword evidence="1" id="KW-0812">Transmembrane</keyword>
<accession>A0A6P0HIX8</accession>
<evidence type="ECO:0000313" key="4">
    <source>
        <dbReference type="Proteomes" id="UP000468687"/>
    </source>
</evidence>
<proteinExistence type="predicted"/>
<organism evidence="3 4">
    <name type="scientific">Nocardioides zeae</name>
    <dbReference type="NCBI Taxonomy" id="1457234"/>
    <lineage>
        <taxon>Bacteria</taxon>
        <taxon>Bacillati</taxon>
        <taxon>Actinomycetota</taxon>
        <taxon>Actinomycetes</taxon>
        <taxon>Propionibacteriales</taxon>
        <taxon>Nocardioidaceae</taxon>
        <taxon>Nocardioides</taxon>
    </lineage>
</organism>
<keyword evidence="1" id="KW-1133">Transmembrane helix</keyword>